<sequence length="145" mass="15492">MKQALGLIEAIGLATAIEAADAAVKSANVELLGMEACKGDGMQTIKVLGDVGAVKAACEAASAACDRGRGVFSVKVIPRPADGLAPMIYNNQTLGFNPEDTCDTDYYWAFSKYDQLKPTRATKEPVKVTCAEEIREEATEEENEE</sequence>
<accession>A0A1H3AYW8</accession>
<dbReference type="STRING" id="1528.SAMN04488579_101225"/>
<evidence type="ECO:0000313" key="5">
    <source>
        <dbReference type="EMBL" id="SDX34618.1"/>
    </source>
</evidence>
<dbReference type="GO" id="GO:0031469">
    <property type="term" value="C:bacterial microcompartment"/>
    <property type="evidence" value="ECO:0007669"/>
    <property type="project" value="UniProtKB-SubCell"/>
</dbReference>
<keyword evidence="2" id="KW-1283">Bacterial microcompartment</keyword>
<organism evidence="5 6">
    <name type="scientific">Eubacterium barkeri</name>
    <name type="common">Clostridium barkeri</name>
    <dbReference type="NCBI Taxonomy" id="1528"/>
    <lineage>
        <taxon>Bacteria</taxon>
        <taxon>Bacillati</taxon>
        <taxon>Bacillota</taxon>
        <taxon>Clostridia</taxon>
        <taxon>Eubacteriales</taxon>
        <taxon>Eubacteriaceae</taxon>
        <taxon>Eubacterium</taxon>
    </lineage>
</organism>
<dbReference type="EMBL" id="FNOU01000001">
    <property type="protein sequence ID" value="SDX34618.1"/>
    <property type="molecule type" value="Genomic_DNA"/>
</dbReference>
<evidence type="ECO:0000256" key="3">
    <source>
        <dbReference type="PROSITE-ProRule" id="PRU01278"/>
    </source>
</evidence>
<dbReference type="PANTHER" id="PTHR33941:SF11">
    <property type="entry name" value="BACTERIAL MICROCOMPARTMENT SHELL PROTEIN PDUJ"/>
    <property type="match status" value="1"/>
</dbReference>
<dbReference type="AlphaFoldDB" id="A0A1H3AYW8"/>
<dbReference type="SUPFAM" id="SSF143414">
    <property type="entry name" value="CcmK-like"/>
    <property type="match status" value="1"/>
</dbReference>
<dbReference type="CDD" id="cd07045">
    <property type="entry name" value="BMC_CcmK_like"/>
    <property type="match status" value="1"/>
</dbReference>
<protein>
    <submittedName>
        <fullName evidence="5">BMC domain-containing protein</fullName>
    </submittedName>
</protein>
<proteinExistence type="inferred from homology"/>
<evidence type="ECO:0000256" key="1">
    <source>
        <dbReference type="ARBA" id="ARBA00024322"/>
    </source>
</evidence>
<keyword evidence="6" id="KW-1185">Reference proteome</keyword>
<dbReference type="Gene3D" id="3.30.70.1710">
    <property type="match status" value="1"/>
</dbReference>
<dbReference type="InterPro" id="IPR000249">
    <property type="entry name" value="BMC_dom"/>
</dbReference>
<comment type="subcellular location">
    <subcellularLocation>
        <location evidence="1">Bacterial microcompartment</location>
    </subcellularLocation>
</comment>
<evidence type="ECO:0000259" key="4">
    <source>
        <dbReference type="PROSITE" id="PS51930"/>
    </source>
</evidence>
<dbReference type="InterPro" id="IPR044872">
    <property type="entry name" value="CcmK/CsoS1_BMC"/>
</dbReference>
<dbReference type="InterPro" id="IPR037233">
    <property type="entry name" value="CcmK-like_sf"/>
</dbReference>
<dbReference type="SMART" id="SM00877">
    <property type="entry name" value="BMC"/>
    <property type="match status" value="1"/>
</dbReference>
<evidence type="ECO:0000313" key="6">
    <source>
        <dbReference type="Proteomes" id="UP000199652"/>
    </source>
</evidence>
<reference evidence="6" key="1">
    <citation type="submission" date="2016-10" db="EMBL/GenBank/DDBJ databases">
        <authorList>
            <person name="Varghese N."/>
            <person name="Submissions S."/>
        </authorList>
    </citation>
    <scope>NUCLEOTIDE SEQUENCE [LARGE SCALE GENOMIC DNA]</scope>
    <source>
        <strain evidence="6">VPI 5359</strain>
    </source>
</reference>
<dbReference type="PROSITE" id="PS51930">
    <property type="entry name" value="BMC_2"/>
    <property type="match status" value="1"/>
</dbReference>
<dbReference type="InterPro" id="IPR050575">
    <property type="entry name" value="BMC_shell"/>
</dbReference>
<feature type="domain" description="BMC" evidence="4">
    <location>
        <begin position="4"/>
        <end position="89"/>
    </location>
</feature>
<name>A0A1H3AYW8_EUBBA</name>
<dbReference type="PANTHER" id="PTHR33941">
    <property type="entry name" value="PROPANEDIOL UTILIZATION PROTEIN PDUA"/>
    <property type="match status" value="1"/>
</dbReference>
<dbReference type="RefSeq" id="WP_090242602.1">
    <property type="nucleotide sequence ID" value="NZ_FNOU01000001.1"/>
</dbReference>
<dbReference type="OrthoDB" id="9812608at2"/>
<dbReference type="Proteomes" id="UP000199652">
    <property type="component" value="Unassembled WGS sequence"/>
</dbReference>
<comment type="similarity">
    <text evidence="3">Belongs to the bacterial microcompartments protein family.</text>
</comment>
<gene>
    <name evidence="5" type="ORF">SAMN04488579_101225</name>
</gene>
<dbReference type="Pfam" id="PF00936">
    <property type="entry name" value="BMC"/>
    <property type="match status" value="1"/>
</dbReference>
<evidence type="ECO:0000256" key="2">
    <source>
        <dbReference type="ARBA" id="ARBA00024446"/>
    </source>
</evidence>